<reference evidence="2" key="1">
    <citation type="journal article" date="2023" name="BMC Genomics">
        <title>Chromosome-level genome assemblies of Cutaneotrichosporon spp. (Trichosporonales, Basidiomycota) reveal imbalanced evolution between nucleotide sequences and chromosome synteny.</title>
        <authorList>
            <person name="Kobayashi Y."/>
            <person name="Kayamori A."/>
            <person name="Aoki K."/>
            <person name="Shiwa Y."/>
            <person name="Matsutani M."/>
            <person name="Fujita N."/>
            <person name="Sugita T."/>
            <person name="Iwasaki W."/>
            <person name="Tanaka N."/>
            <person name="Takashima M."/>
        </authorList>
    </citation>
    <scope>NUCLEOTIDE SEQUENCE</scope>
    <source>
        <strain evidence="2">HIS016</strain>
    </source>
</reference>
<feature type="region of interest" description="Disordered" evidence="1">
    <location>
        <begin position="1"/>
        <end position="48"/>
    </location>
</feature>
<gene>
    <name evidence="2" type="ORF">CspeluHIS016_0306210</name>
</gene>
<comment type="caution">
    <text evidence="2">The sequence shown here is derived from an EMBL/GenBank/DDBJ whole genome shotgun (WGS) entry which is preliminary data.</text>
</comment>
<feature type="compositionally biased region" description="Low complexity" evidence="1">
    <location>
        <begin position="372"/>
        <end position="382"/>
    </location>
</feature>
<keyword evidence="3" id="KW-1185">Reference proteome</keyword>
<feature type="region of interest" description="Disordered" evidence="1">
    <location>
        <begin position="371"/>
        <end position="446"/>
    </location>
</feature>
<dbReference type="InterPro" id="IPR011047">
    <property type="entry name" value="Quinoprotein_ADH-like_sf"/>
</dbReference>
<evidence type="ECO:0000256" key="1">
    <source>
        <dbReference type="SAM" id="MobiDB-lite"/>
    </source>
</evidence>
<dbReference type="AlphaFoldDB" id="A0AAD3YB94"/>
<dbReference type="SUPFAM" id="SSF50998">
    <property type="entry name" value="Quinoprotein alcohol dehydrogenase-like"/>
    <property type="match status" value="1"/>
</dbReference>
<feature type="compositionally biased region" description="Low complexity" evidence="1">
    <location>
        <begin position="7"/>
        <end position="21"/>
    </location>
</feature>
<organism evidence="2 3">
    <name type="scientific">Cutaneotrichosporon spelunceum</name>
    <dbReference type="NCBI Taxonomy" id="1672016"/>
    <lineage>
        <taxon>Eukaryota</taxon>
        <taxon>Fungi</taxon>
        <taxon>Dikarya</taxon>
        <taxon>Basidiomycota</taxon>
        <taxon>Agaricomycotina</taxon>
        <taxon>Tremellomycetes</taxon>
        <taxon>Trichosporonales</taxon>
        <taxon>Trichosporonaceae</taxon>
        <taxon>Cutaneotrichosporon</taxon>
    </lineage>
</organism>
<dbReference type="EMBL" id="BTCM01000003">
    <property type="protein sequence ID" value="GMK56781.1"/>
    <property type="molecule type" value="Genomic_DNA"/>
</dbReference>
<feature type="compositionally biased region" description="Basic and acidic residues" evidence="1">
    <location>
        <begin position="413"/>
        <end position="434"/>
    </location>
</feature>
<accession>A0AAD3YB94</accession>
<evidence type="ECO:0000313" key="3">
    <source>
        <dbReference type="Proteomes" id="UP001222932"/>
    </source>
</evidence>
<protein>
    <submittedName>
        <fullName evidence="2">Uncharacterized protein</fullName>
    </submittedName>
</protein>
<name>A0AAD3YB94_9TREE</name>
<feature type="compositionally biased region" description="Pro residues" evidence="1">
    <location>
        <begin position="22"/>
        <end position="32"/>
    </location>
</feature>
<proteinExistence type="predicted"/>
<sequence length="503" mass="52796">MAILVHPTSLSLLPPSSSSSRPPTPLPLPLPSRFPRSSPRSAATPGGHTFIWSASGTTLWEYDPRGRRVGELSVPSPVVHVSPFERGVAVASTGDVRIFRRASRASGAGARRSEKSTPRWTLAHTLGIGGVTALGAGGGVLLVCAEQVSAFAIDSGTRMDLPLFEALLPVRVLAVDAGQNQDEGLAFLLPSTTGLVRVTATGVTAIPLPLTAVDVAVAGDCVAAVGREMLALVPAGLDADADTEFEPKLVALGHEAAGVAFLDPHTVAVWTTEGTVLLVDVASRLVTHTPHTRVLAIHPASSSASAVAQRQRAPEAHVLQVLTERTNVAHAPNVSGSDATVPKEKKVGFKRAVSAPDPPSAASTARIRTNPHAHANAQSAHAHAQDPDLTTSTAAPTPLSHRTLDPQTVQDCPSDHSPSDHSPSDRSTSDRSISERGPPGPGWDAVDDLRREIGNLQLDMLRMGRALKNEIRAAVAPLVDELRASREMVAAQQAEIERLRRGY</sequence>
<evidence type="ECO:0000313" key="2">
    <source>
        <dbReference type="EMBL" id="GMK56781.1"/>
    </source>
</evidence>
<dbReference type="Proteomes" id="UP001222932">
    <property type="component" value="Unassembled WGS sequence"/>
</dbReference>
<reference evidence="2" key="2">
    <citation type="submission" date="2023-06" db="EMBL/GenBank/DDBJ databases">
        <authorList>
            <person name="Kobayashi Y."/>
            <person name="Kayamori A."/>
            <person name="Aoki K."/>
            <person name="Shiwa Y."/>
            <person name="Fujita N."/>
            <person name="Sugita T."/>
            <person name="Iwasaki W."/>
            <person name="Tanaka N."/>
            <person name="Takashima M."/>
        </authorList>
    </citation>
    <scope>NUCLEOTIDE SEQUENCE</scope>
    <source>
        <strain evidence="2">HIS016</strain>
    </source>
</reference>